<feature type="transmembrane region" description="Helical" evidence="7">
    <location>
        <begin position="63"/>
        <end position="89"/>
    </location>
</feature>
<dbReference type="GO" id="GO:0005886">
    <property type="term" value="C:plasma membrane"/>
    <property type="evidence" value="ECO:0007669"/>
    <property type="project" value="UniProtKB-SubCell"/>
</dbReference>
<keyword evidence="5 7" id="KW-1133">Transmembrane helix</keyword>
<feature type="transmembrane region" description="Helical" evidence="7">
    <location>
        <begin position="199"/>
        <end position="217"/>
    </location>
</feature>
<reference evidence="9 10" key="1">
    <citation type="submission" date="2019-04" db="EMBL/GenBank/DDBJ databases">
        <title>Genome of a novel bacterium Candidatus Jettenia ecosi reconstructed from metagenome of an anammox bioreactor.</title>
        <authorList>
            <person name="Mardanov A.V."/>
            <person name="Beletsky A.V."/>
            <person name="Ravin N.V."/>
            <person name="Botchkova E.A."/>
            <person name="Litti Y.V."/>
            <person name="Nozhevnikova A.N."/>
        </authorList>
    </citation>
    <scope>NUCLEOTIDE SEQUENCE [LARGE SCALE GENOMIC DNA]</scope>
    <source>
        <strain evidence="9">J2</strain>
    </source>
</reference>
<keyword evidence="3" id="KW-1003">Cell membrane</keyword>
<dbReference type="CDD" id="cd06261">
    <property type="entry name" value="TM_PBP2"/>
    <property type="match status" value="1"/>
</dbReference>
<dbReference type="EMBL" id="SULG01000102">
    <property type="protein sequence ID" value="TLD40427.1"/>
    <property type="molecule type" value="Genomic_DNA"/>
</dbReference>
<keyword evidence="6 7" id="KW-0472">Membrane</keyword>
<dbReference type="SUPFAM" id="SSF161098">
    <property type="entry name" value="MetI-like"/>
    <property type="match status" value="1"/>
</dbReference>
<evidence type="ECO:0000313" key="10">
    <source>
        <dbReference type="Proteomes" id="UP000319783"/>
    </source>
</evidence>
<dbReference type="Gene3D" id="1.10.3720.10">
    <property type="entry name" value="MetI-like"/>
    <property type="match status" value="1"/>
</dbReference>
<evidence type="ECO:0000256" key="3">
    <source>
        <dbReference type="ARBA" id="ARBA00022475"/>
    </source>
</evidence>
<accession>A0A533Q724</accession>
<name>A0A533Q724_9BACT</name>
<comment type="subcellular location">
    <subcellularLocation>
        <location evidence="1 7">Cell membrane</location>
        <topology evidence="1 7">Multi-pass membrane protein</topology>
    </subcellularLocation>
</comment>
<dbReference type="PANTHER" id="PTHR43005:SF1">
    <property type="entry name" value="SPERMIDINE_PUTRESCINE TRANSPORT SYSTEM PERMEASE PROTEIN"/>
    <property type="match status" value="1"/>
</dbReference>
<evidence type="ECO:0000256" key="4">
    <source>
        <dbReference type="ARBA" id="ARBA00022692"/>
    </source>
</evidence>
<dbReference type="InterPro" id="IPR035906">
    <property type="entry name" value="MetI-like_sf"/>
</dbReference>
<comment type="caution">
    <text evidence="9">The sequence shown here is derived from an EMBL/GenBank/DDBJ whole genome shotgun (WGS) entry which is preliminary data.</text>
</comment>
<evidence type="ECO:0000256" key="6">
    <source>
        <dbReference type="ARBA" id="ARBA00023136"/>
    </source>
</evidence>
<dbReference type="PANTHER" id="PTHR43005">
    <property type="entry name" value="BLR7065 PROTEIN"/>
    <property type="match status" value="1"/>
</dbReference>
<sequence>MNLPKTKLAYLFLLPGILLILAFSFIPFIDTIITSFQSAKLILPKERFAGFDNYQDIVIDTRFWYSLFITLFYTFVSICLEAILGLCFALIMNRLSPRSSFLRVLILIPWTIPTVVTARIWQWMFDYNLGIINYLFEILGLYRVNWLGKPFLAFFSIVIADVWKTAPFVAIIVLAGLSAIPQEIYKASAIDGANSWQRFRYITLPLILPIVGVAILFRAIDALRIFDLVYVLTGGGPGGSTETLSVYAYKLFFYKGDFGQGAATSVIILLLVAGFGYFYTKKSFEK</sequence>
<feature type="transmembrane region" description="Helical" evidence="7">
    <location>
        <begin position="101"/>
        <end position="121"/>
    </location>
</feature>
<keyword evidence="4 7" id="KW-0812">Transmembrane</keyword>
<proteinExistence type="inferred from homology"/>
<feature type="transmembrane region" description="Helical" evidence="7">
    <location>
        <begin position="9"/>
        <end position="29"/>
    </location>
</feature>
<dbReference type="Proteomes" id="UP000319783">
    <property type="component" value="Unassembled WGS sequence"/>
</dbReference>
<evidence type="ECO:0000256" key="1">
    <source>
        <dbReference type="ARBA" id="ARBA00004651"/>
    </source>
</evidence>
<dbReference type="Pfam" id="PF00528">
    <property type="entry name" value="BPD_transp_1"/>
    <property type="match status" value="1"/>
</dbReference>
<comment type="similarity">
    <text evidence="7">Belongs to the binding-protein-dependent transport system permease family.</text>
</comment>
<evidence type="ECO:0000256" key="5">
    <source>
        <dbReference type="ARBA" id="ARBA00022989"/>
    </source>
</evidence>
<feature type="transmembrane region" description="Helical" evidence="7">
    <location>
        <begin position="151"/>
        <end position="179"/>
    </location>
</feature>
<evidence type="ECO:0000256" key="2">
    <source>
        <dbReference type="ARBA" id="ARBA00022448"/>
    </source>
</evidence>
<dbReference type="AlphaFoldDB" id="A0A533Q724"/>
<evidence type="ECO:0000313" key="9">
    <source>
        <dbReference type="EMBL" id="TLD40427.1"/>
    </source>
</evidence>
<keyword evidence="2 7" id="KW-0813">Transport</keyword>
<feature type="transmembrane region" description="Helical" evidence="7">
    <location>
        <begin position="261"/>
        <end position="280"/>
    </location>
</feature>
<dbReference type="GO" id="GO:0055085">
    <property type="term" value="P:transmembrane transport"/>
    <property type="evidence" value="ECO:0007669"/>
    <property type="project" value="InterPro"/>
</dbReference>
<dbReference type="PROSITE" id="PS50928">
    <property type="entry name" value="ABC_TM1"/>
    <property type="match status" value="1"/>
</dbReference>
<evidence type="ECO:0000256" key="7">
    <source>
        <dbReference type="RuleBase" id="RU363032"/>
    </source>
</evidence>
<evidence type="ECO:0000259" key="8">
    <source>
        <dbReference type="PROSITE" id="PS50928"/>
    </source>
</evidence>
<feature type="domain" description="ABC transmembrane type-1" evidence="8">
    <location>
        <begin position="67"/>
        <end position="279"/>
    </location>
</feature>
<dbReference type="InterPro" id="IPR000515">
    <property type="entry name" value="MetI-like"/>
</dbReference>
<organism evidence="9 10">
    <name type="scientific">Candidatus Jettenia ecosi</name>
    <dbReference type="NCBI Taxonomy" id="2494326"/>
    <lineage>
        <taxon>Bacteria</taxon>
        <taxon>Pseudomonadati</taxon>
        <taxon>Planctomycetota</taxon>
        <taxon>Candidatus Brocadiia</taxon>
        <taxon>Candidatus Brocadiales</taxon>
        <taxon>Candidatus Brocadiaceae</taxon>
        <taxon>Candidatus Jettenia</taxon>
    </lineage>
</organism>
<protein>
    <submittedName>
        <fullName evidence="9">Maltose/maltodextrin ABC transporter, permease protein MalF</fullName>
    </submittedName>
</protein>
<gene>
    <name evidence="9" type="ORF">JETT_3313</name>
</gene>